<comment type="similarity">
    <text evidence="1">Belongs to the carbon-nitrogen hydrolase superfamily. Nitrilase family.</text>
</comment>
<dbReference type="AlphaFoldDB" id="A0AAW0Z6J7"/>
<protein>
    <recommendedName>
        <fullName evidence="3">CN hydrolase domain-containing protein</fullName>
    </recommendedName>
</protein>
<feature type="active site" description="Proton acceptor" evidence="2">
    <location>
        <position position="47"/>
    </location>
</feature>
<evidence type="ECO:0000256" key="2">
    <source>
        <dbReference type="PROSITE-ProRule" id="PRU10139"/>
    </source>
</evidence>
<accession>A0AAW0Z6J7</accession>
<comment type="caution">
    <text evidence="4">The sequence shown here is derived from an EMBL/GenBank/DDBJ whole genome shotgun (WGS) entry which is preliminary data.</text>
</comment>
<dbReference type="EMBL" id="JBCAWK010000001">
    <property type="protein sequence ID" value="KAK8869779.1"/>
    <property type="molecule type" value="Genomic_DNA"/>
</dbReference>
<dbReference type="PROSITE" id="PS50263">
    <property type="entry name" value="CN_HYDROLASE"/>
    <property type="match status" value="1"/>
</dbReference>
<dbReference type="PANTHER" id="PTHR46044">
    <property type="entry name" value="NITRILASE"/>
    <property type="match status" value="1"/>
</dbReference>
<dbReference type="InterPro" id="IPR003010">
    <property type="entry name" value="C-N_Hydrolase"/>
</dbReference>
<reference evidence="4 5" key="1">
    <citation type="journal article" date="2024" name="bioRxiv">
        <title>Comparative genomics of Cryptococcus and Kwoniella reveals pathogenesis evolution and contrasting karyotype dynamics via intercentromeric recombination or chromosome fusion.</title>
        <authorList>
            <person name="Coelho M.A."/>
            <person name="David-Palma M."/>
            <person name="Shea T."/>
            <person name="Bowers K."/>
            <person name="McGinley-Smith S."/>
            <person name="Mohammad A.W."/>
            <person name="Gnirke A."/>
            <person name="Yurkov A.M."/>
            <person name="Nowrousian M."/>
            <person name="Sun S."/>
            <person name="Cuomo C.A."/>
            <person name="Heitman J."/>
        </authorList>
    </citation>
    <scope>NUCLEOTIDE SEQUENCE [LARGE SCALE GENOMIC DNA]</scope>
    <source>
        <strain evidence="4 5">CBS 13917</strain>
    </source>
</reference>
<evidence type="ECO:0000313" key="4">
    <source>
        <dbReference type="EMBL" id="KAK8869779.1"/>
    </source>
</evidence>
<dbReference type="Proteomes" id="UP001388673">
    <property type="component" value="Unassembled WGS sequence"/>
</dbReference>
<feature type="domain" description="CN hydrolase" evidence="3">
    <location>
        <begin position="7"/>
        <end position="123"/>
    </location>
</feature>
<organism evidence="4 5">
    <name type="scientific">Kwoniella newhampshirensis</name>
    <dbReference type="NCBI Taxonomy" id="1651941"/>
    <lineage>
        <taxon>Eukaryota</taxon>
        <taxon>Fungi</taxon>
        <taxon>Dikarya</taxon>
        <taxon>Basidiomycota</taxon>
        <taxon>Agaricomycotina</taxon>
        <taxon>Tremellomycetes</taxon>
        <taxon>Tremellales</taxon>
        <taxon>Cryptococcaceae</taxon>
        <taxon>Kwoniella</taxon>
    </lineage>
</organism>
<evidence type="ECO:0000259" key="3">
    <source>
        <dbReference type="PROSITE" id="PS50263"/>
    </source>
</evidence>
<sequence>MEQGTSVRVAAVQAASVAFDLKASVEKLQHLVVEAKQGGAQLVLFPEAFLGGYPRHLDFRIGARTAENREWYSRYVSIPADAQDKDWLADDNNSVVDEYWAFVQLCHIARKNAVVGAHLDELG</sequence>
<keyword evidence="5" id="KW-1185">Reference proteome</keyword>
<dbReference type="InterPro" id="IPR000132">
    <property type="entry name" value="Nitrilase/CN_hydratase_CS"/>
</dbReference>
<evidence type="ECO:0000313" key="5">
    <source>
        <dbReference type="Proteomes" id="UP001388673"/>
    </source>
</evidence>
<dbReference type="InterPro" id="IPR044149">
    <property type="entry name" value="Nitrilases_CHs"/>
</dbReference>
<dbReference type="GO" id="GO:0016836">
    <property type="term" value="F:hydro-lyase activity"/>
    <property type="evidence" value="ECO:0007669"/>
    <property type="project" value="UniProtKB-ARBA"/>
</dbReference>
<dbReference type="RefSeq" id="XP_066806025.1">
    <property type="nucleotide sequence ID" value="XM_066943483.1"/>
</dbReference>
<gene>
    <name evidence="4" type="ORF">IAR55_000347</name>
</gene>
<dbReference type="Pfam" id="PF00795">
    <property type="entry name" value="CN_hydrolase"/>
    <property type="match status" value="1"/>
</dbReference>
<dbReference type="Gene3D" id="3.60.110.10">
    <property type="entry name" value="Carbon-nitrogen hydrolase"/>
    <property type="match status" value="1"/>
</dbReference>
<dbReference type="KEGG" id="kne:92177607"/>
<name>A0AAW0Z6J7_9TREE</name>
<dbReference type="GO" id="GO:0000257">
    <property type="term" value="F:nitrilase activity"/>
    <property type="evidence" value="ECO:0007669"/>
    <property type="project" value="UniProtKB-ARBA"/>
</dbReference>
<dbReference type="PANTHER" id="PTHR46044:SF1">
    <property type="entry name" value="CN HYDROLASE DOMAIN-CONTAINING PROTEIN"/>
    <property type="match status" value="1"/>
</dbReference>
<dbReference type="SUPFAM" id="SSF56317">
    <property type="entry name" value="Carbon-nitrogen hydrolase"/>
    <property type="match status" value="1"/>
</dbReference>
<evidence type="ECO:0000256" key="1">
    <source>
        <dbReference type="ARBA" id="ARBA00008129"/>
    </source>
</evidence>
<dbReference type="GeneID" id="92177607"/>
<dbReference type="InterPro" id="IPR036526">
    <property type="entry name" value="C-N_Hydrolase_sf"/>
</dbReference>
<proteinExistence type="inferred from homology"/>
<dbReference type="PROSITE" id="PS00920">
    <property type="entry name" value="NITRIL_CHT_1"/>
    <property type="match status" value="1"/>
</dbReference>